<dbReference type="EMBL" id="CP144700">
    <property type="protein sequence ID" value="WVZ22587.1"/>
    <property type="molecule type" value="Genomic_DNA"/>
</dbReference>
<evidence type="ECO:0000313" key="2">
    <source>
        <dbReference type="Proteomes" id="UP001374535"/>
    </source>
</evidence>
<accession>A0AAQ3P864</accession>
<sequence length="122" mass="13817">MIKLQEICQPQHCREKIVAVCLSLKEEQTMNWEGMQLNWMVVITTTEVGIVTAKRKGWRDEKSISGEGTLLATGSYDGQARIWTTNGGYKFYYKSAAGVCSRTVVISVLREYLEQLANSYLD</sequence>
<proteinExistence type="predicted"/>
<evidence type="ECO:0000313" key="1">
    <source>
        <dbReference type="EMBL" id="WVZ22587.1"/>
    </source>
</evidence>
<dbReference type="Proteomes" id="UP001374535">
    <property type="component" value="Chromosome 1"/>
</dbReference>
<keyword evidence="2" id="KW-1185">Reference proteome</keyword>
<dbReference type="AlphaFoldDB" id="A0AAQ3P864"/>
<organism evidence="1 2">
    <name type="scientific">Vigna mungo</name>
    <name type="common">Black gram</name>
    <name type="synonym">Phaseolus mungo</name>
    <dbReference type="NCBI Taxonomy" id="3915"/>
    <lineage>
        <taxon>Eukaryota</taxon>
        <taxon>Viridiplantae</taxon>
        <taxon>Streptophyta</taxon>
        <taxon>Embryophyta</taxon>
        <taxon>Tracheophyta</taxon>
        <taxon>Spermatophyta</taxon>
        <taxon>Magnoliopsida</taxon>
        <taxon>eudicotyledons</taxon>
        <taxon>Gunneridae</taxon>
        <taxon>Pentapetalae</taxon>
        <taxon>rosids</taxon>
        <taxon>fabids</taxon>
        <taxon>Fabales</taxon>
        <taxon>Fabaceae</taxon>
        <taxon>Papilionoideae</taxon>
        <taxon>50 kb inversion clade</taxon>
        <taxon>NPAAA clade</taxon>
        <taxon>indigoferoid/millettioid clade</taxon>
        <taxon>Phaseoleae</taxon>
        <taxon>Vigna</taxon>
    </lineage>
</organism>
<gene>
    <name evidence="1" type="ORF">V8G54_001131</name>
</gene>
<reference evidence="1 2" key="1">
    <citation type="journal article" date="2023" name="Life. Sci Alliance">
        <title>Evolutionary insights into 3D genome organization and epigenetic landscape of Vigna mungo.</title>
        <authorList>
            <person name="Junaid A."/>
            <person name="Singh B."/>
            <person name="Bhatia S."/>
        </authorList>
    </citation>
    <scope>NUCLEOTIDE SEQUENCE [LARGE SCALE GENOMIC DNA]</scope>
    <source>
        <strain evidence="1">Urdbean</strain>
    </source>
</reference>
<name>A0AAQ3P864_VIGMU</name>
<protein>
    <submittedName>
        <fullName evidence="1">Uncharacterized protein</fullName>
    </submittedName>
</protein>